<sequence>MPGKIEPRYMAVFDKSRLFFSLALFNFGIPVTLVWLPINSLSPAAAAAPPPKLAPFPSWEKHLDYRKCDSIQASKGLEVDVIGRLWVLDGEPYRMLIDNTGTIYAAFHSKNYTSTWKVSQQLIQEQRFHESGKMGFLPFTFALSSSGTLWMMEFKFYESGEERYILQKAEVGVRPYLYNISTETLTTTTPKTLTSGKEKENSRICDSNDAKHQSLRILNTILSCWNVFCLFSIASQIYWFRKMKRMQDLIAKTKEDREKKCKEPLVNREIQPHDTSEPIYEEIDPVPSTSMHTAIADIHL</sequence>
<keyword evidence="1" id="KW-0472">Membrane</keyword>
<name>A0A8S1DIT1_9INSE</name>
<protein>
    <submittedName>
        <fullName evidence="2">Uncharacterized protein</fullName>
    </submittedName>
</protein>
<organism evidence="2 3">
    <name type="scientific">Cloeon dipterum</name>
    <dbReference type="NCBI Taxonomy" id="197152"/>
    <lineage>
        <taxon>Eukaryota</taxon>
        <taxon>Metazoa</taxon>
        <taxon>Ecdysozoa</taxon>
        <taxon>Arthropoda</taxon>
        <taxon>Hexapoda</taxon>
        <taxon>Insecta</taxon>
        <taxon>Pterygota</taxon>
        <taxon>Palaeoptera</taxon>
        <taxon>Ephemeroptera</taxon>
        <taxon>Pisciforma</taxon>
        <taxon>Baetidae</taxon>
        <taxon>Cloeon</taxon>
    </lineage>
</organism>
<keyword evidence="1" id="KW-0812">Transmembrane</keyword>
<feature type="transmembrane region" description="Helical" evidence="1">
    <location>
        <begin position="217"/>
        <end position="240"/>
    </location>
</feature>
<keyword evidence="3" id="KW-1185">Reference proteome</keyword>
<dbReference type="EMBL" id="CADEPI010000198">
    <property type="protein sequence ID" value="CAB3379967.1"/>
    <property type="molecule type" value="Genomic_DNA"/>
</dbReference>
<gene>
    <name evidence="2" type="ORF">CLODIP_2_CD09124</name>
</gene>
<keyword evidence="1" id="KW-1133">Transmembrane helix</keyword>
<dbReference type="OrthoDB" id="6624404at2759"/>
<dbReference type="Gene3D" id="2.120.10.30">
    <property type="entry name" value="TolB, C-terminal domain"/>
    <property type="match status" value="1"/>
</dbReference>
<accession>A0A8S1DIT1</accession>
<evidence type="ECO:0000256" key="1">
    <source>
        <dbReference type="SAM" id="Phobius"/>
    </source>
</evidence>
<evidence type="ECO:0000313" key="3">
    <source>
        <dbReference type="Proteomes" id="UP000494165"/>
    </source>
</evidence>
<dbReference type="InterPro" id="IPR011042">
    <property type="entry name" value="6-blade_b-propeller_TolB-like"/>
</dbReference>
<dbReference type="Proteomes" id="UP000494165">
    <property type="component" value="Unassembled WGS sequence"/>
</dbReference>
<reference evidence="2 3" key="1">
    <citation type="submission" date="2020-04" db="EMBL/GenBank/DDBJ databases">
        <authorList>
            <person name="Alioto T."/>
            <person name="Alioto T."/>
            <person name="Gomez Garrido J."/>
        </authorList>
    </citation>
    <scope>NUCLEOTIDE SEQUENCE [LARGE SCALE GENOMIC DNA]</scope>
</reference>
<dbReference type="AlphaFoldDB" id="A0A8S1DIT1"/>
<proteinExistence type="predicted"/>
<evidence type="ECO:0000313" key="2">
    <source>
        <dbReference type="EMBL" id="CAB3379967.1"/>
    </source>
</evidence>
<comment type="caution">
    <text evidence="2">The sequence shown here is derived from an EMBL/GenBank/DDBJ whole genome shotgun (WGS) entry which is preliminary data.</text>
</comment>